<dbReference type="EMBL" id="CAWUPB010001173">
    <property type="protein sequence ID" value="CAK7348330.1"/>
    <property type="molecule type" value="Genomic_DNA"/>
</dbReference>
<sequence length="153" mass="16407">MSSTKACNVKIFYFVDLRSSNSPPDRTLTEMANQSFPVSYSTQDTTPKTTVPIINAFATEDLLLIIKPPTVGASPQQAVAPVPVRCHLDALKDSCMWAEDLLRLSFTVCLFSHSFPASSAAEGGILSHLIPEQRGSGEGAKATSFTLNLSKGT</sequence>
<proteinExistence type="predicted"/>
<gene>
    <name evidence="2" type="ORF">DCAF_LOCUS21027</name>
</gene>
<dbReference type="AlphaFoldDB" id="A0AAV1SBG7"/>
<protein>
    <submittedName>
        <fullName evidence="2">Uncharacterized protein</fullName>
    </submittedName>
</protein>
<evidence type="ECO:0000313" key="2">
    <source>
        <dbReference type="EMBL" id="CAK7348330.1"/>
    </source>
</evidence>
<keyword evidence="3" id="KW-1185">Reference proteome</keyword>
<feature type="region of interest" description="Disordered" evidence="1">
    <location>
        <begin position="134"/>
        <end position="153"/>
    </location>
</feature>
<comment type="caution">
    <text evidence="2">The sequence shown here is derived from an EMBL/GenBank/DDBJ whole genome shotgun (WGS) entry which is preliminary data.</text>
</comment>
<dbReference type="Proteomes" id="UP001314170">
    <property type="component" value="Unassembled WGS sequence"/>
</dbReference>
<organism evidence="2 3">
    <name type="scientific">Dovyalis caffra</name>
    <dbReference type="NCBI Taxonomy" id="77055"/>
    <lineage>
        <taxon>Eukaryota</taxon>
        <taxon>Viridiplantae</taxon>
        <taxon>Streptophyta</taxon>
        <taxon>Embryophyta</taxon>
        <taxon>Tracheophyta</taxon>
        <taxon>Spermatophyta</taxon>
        <taxon>Magnoliopsida</taxon>
        <taxon>eudicotyledons</taxon>
        <taxon>Gunneridae</taxon>
        <taxon>Pentapetalae</taxon>
        <taxon>rosids</taxon>
        <taxon>fabids</taxon>
        <taxon>Malpighiales</taxon>
        <taxon>Salicaceae</taxon>
        <taxon>Flacourtieae</taxon>
        <taxon>Dovyalis</taxon>
    </lineage>
</organism>
<evidence type="ECO:0000256" key="1">
    <source>
        <dbReference type="SAM" id="MobiDB-lite"/>
    </source>
</evidence>
<reference evidence="2 3" key="1">
    <citation type="submission" date="2024-01" db="EMBL/GenBank/DDBJ databases">
        <authorList>
            <person name="Waweru B."/>
        </authorList>
    </citation>
    <scope>NUCLEOTIDE SEQUENCE [LARGE SCALE GENOMIC DNA]</scope>
</reference>
<name>A0AAV1SBG7_9ROSI</name>
<feature type="compositionally biased region" description="Polar residues" evidence="1">
    <location>
        <begin position="143"/>
        <end position="153"/>
    </location>
</feature>
<evidence type="ECO:0000313" key="3">
    <source>
        <dbReference type="Proteomes" id="UP001314170"/>
    </source>
</evidence>
<accession>A0AAV1SBG7</accession>